<keyword evidence="3 12" id="KW-0479">Metal-binding</keyword>
<protein>
    <recommendedName>
        <fullName evidence="9">Beta-phosphoglucomutase</fullName>
        <ecNumber evidence="8">5.4.2.6</ecNumber>
    </recommendedName>
</protein>
<keyword evidence="4 12" id="KW-0460">Magnesium</keyword>
<feature type="binding site" evidence="11">
    <location>
        <begin position="46"/>
        <end position="51"/>
    </location>
    <ligand>
        <name>substrate</name>
    </ligand>
</feature>
<dbReference type="NCBIfam" id="TIGR02009">
    <property type="entry name" value="PGMB-YQAB-SF"/>
    <property type="match status" value="1"/>
</dbReference>
<evidence type="ECO:0000256" key="14">
    <source>
        <dbReference type="SAM" id="Coils"/>
    </source>
</evidence>
<evidence type="ECO:0000256" key="8">
    <source>
        <dbReference type="ARBA" id="ARBA00044968"/>
    </source>
</evidence>
<comment type="caution">
    <text evidence="15">The sequence shown here is derived from an EMBL/GenBank/DDBJ whole genome shotgun (WGS) entry which is preliminary data.</text>
</comment>
<organism evidence="15 16">
    <name type="scientific">Paenibacillus oralis</name>
    <dbReference type="NCBI Taxonomy" id="2490856"/>
    <lineage>
        <taxon>Bacteria</taxon>
        <taxon>Bacillati</taxon>
        <taxon>Bacillota</taxon>
        <taxon>Bacilli</taxon>
        <taxon>Bacillales</taxon>
        <taxon>Paenibacillaceae</taxon>
        <taxon>Paenibacillus</taxon>
    </lineage>
</organism>
<keyword evidence="14" id="KW-0175">Coiled coil</keyword>
<feature type="binding site" evidence="11">
    <location>
        <begin position="116"/>
        <end position="120"/>
    </location>
    <ligand>
        <name>substrate</name>
    </ligand>
</feature>
<dbReference type="GO" id="GO:0008801">
    <property type="term" value="F:beta-phosphoglucomutase activity"/>
    <property type="evidence" value="ECO:0007669"/>
    <property type="project" value="UniProtKB-EC"/>
</dbReference>
<evidence type="ECO:0000256" key="1">
    <source>
        <dbReference type="ARBA" id="ARBA00006171"/>
    </source>
</evidence>
<feature type="binding site" evidence="12">
    <location>
        <position position="13"/>
    </location>
    <ligand>
        <name>Mg(2+)</name>
        <dbReference type="ChEBI" id="CHEBI:18420"/>
    </ligand>
</feature>
<evidence type="ECO:0000256" key="4">
    <source>
        <dbReference type="ARBA" id="ARBA00022842"/>
    </source>
</evidence>
<dbReference type="GO" id="GO:0000287">
    <property type="term" value="F:magnesium ion binding"/>
    <property type="evidence" value="ECO:0007669"/>
    <property type="project" value="InterPro"/>
</dbReference>
<dbReference type="NCBIfam" id="TIGR01509">
    <property type="entry name" value="HAD-SF-IA-v3"/>
    <property type="match status" value="1"/>
</dbReference>
<dbReference type="NCBIfam" id="TIGR01990">
    <property type="entry name" value="bPGM"/>
    <property type="match status" value="1"/>
</dbReference>
<evidence type="ECO:0000313" key="15">
    <source>
        <dbReference type="EMBL" id="RRJ67416.1"/>
    </source>
</evidence>
<feature type="binding site" evidence="12">
    <location>
        <position position="11"/>
    </location>
    <ligand>
        <name>Mg(2+)</name>
        <dbReference type="ChEBI" id="CHEBI:18420"/>
    </ligand>
</feature>
<evidence type="ECO:0000256" key="5">
    <source>
        <dbReference type="ARBA" id="ARBA00023235"/>
    </source>
</evidence>
<feature type="site" description="Important for catalytic activity and assists the phosphoryl transfer reaction to Asp8 by balancing charge and orienting the reacting groups" evidence="13">
    <location>
        <position position="147"/>
    </location>
</feature>
<feature type="active site" description="Nucleophile" evidence="10">
    <location>
        <position position="11"/>
    </location>
</feature>
<dbReference type="PRINTS" id="PR00413">
    <property type="entry name" value="HADHALOGNASE"/>
</dbReference>
<evidence type="ECO:0000256" key="6">
    <source>
        <dbReference type="ARBA" id="ARBA00023277"/>
    </source>
</evidence>
<feature type="binding site" evidence="11">
    <location>
        <position position="147"/>
    </location>
    <ligand>
        <name>substrate</name>
    </ligand>
</feature>
<dbReference type="EMBL" id="RRCN01000001">
    <property type="protein sequence ID" value="RRJ67416.1"/>
    <property type="molecule type" value="Genomic_DNA"/>
</dbReference>
<comment type="catalytic activity">
    <reaction evidence="7">
        <text>beta-D-glucose 1-phosphate = beta-D-glucose 6-phosphate</text>
        <dbReference type="Rhea" id="RHEA:20113"/>
        <dbReference type="ChEBI" id="CHEBI:57684"/>
        <dbReference type="ChEBI" id="CHEBI:58247"/>
        <dbReference type="EC" id="5.4.2.6"/>
    </reaction>
</comment>
<dbReference type="CDD" id="cd02598">
    <property type="entry name" value="HAD_BPGM"/>
    <property type="match status" value="1"/>
</dbReference>
<dbReference type="PANTHER" id="PTHR46193">
    <property type="entry name" value="6-PHOSPHOGLUCONATE PHOSPHATASE"/>
    <property type="match status" value="1"/>
</dbReference>
<proteinExistence type="inferred from homology"/>
<evidence type="ECO:0000256" key="11">
    <source>
        <dbReference type="PIRSR" id="PIRSR610972-2"/>
    </source>
</evidence>
<keyword evidence="16" id="KW-1185">Reference proteome</keyword>
<feature type="active site" description="Proton donor/acceptor" evidence="10">
    <location>
        <position position="13"/>
    </location>
</feature>
<dbReference type="SFLD" id="SFLDS00003">
    <property type="entry name" value="Haloacid_Dehalogenase"/>
    <property type="match status" value="1"/>
</dbReference>
<dbReference type="Gene3D" id="3.40.50.1000">
    <property type="entry name" value="HAD superfamily/HAD-like"/>
    <property type="match status" value="1"/>
</dbReference>
<evidence type="ECO:0000256" key="2">
    <source>
        <dbReference type="ARBA" id="ARBA00022553"/>
    </source>
</evidence>
<dbReference type="EC" id="5.4.2.6" evidence="8"/>
<sequence>MSVTYQAIIFDLDGVIVSTDHYHYLAWAQIAEQEGIEFNEAINHRLRGVSRIESLEIILEKAVKNYSQAEKLELAERKNEIYRGLLEKLSGKDLLPGVAETLPVLREKGCKLAIGSSSKNAPLILQRVGLEGVFDAVADGNEIARSKPDPEVFVLAARMLGAEPAACLVVEDAEAGIVAAKRGNMKAAAVGDARKCADADYSLASIQEILALV</sequence>
<evidence type="ECO:0000256" key="12">
    <source>
        <dbReference type="PIRSR" id="PIRSR610972-3"/>
    </source>
</evidence>
<feature type="binding site" evidence="11">
    <location>
        <begin position="11"/>
        <end position="13"/>
    </location>
    <ligand>
        <name>substrate</name>
    </ligand>
</feature>
<gene>
    <name evidence="15" type="primary">pgmB</name>
    <name evidence="15" type="ORF">EHV15_05640</name>
</gene>
<dbReference type="InterPro" id="IPR010972">
    <property type="entry name" value="Beta-PGM"/>
</dbReference>
<evidence type="ECO:0000256" key="3">
    <source>
        <dbReference type="ARBA" id="ARBA00022723"/>
    </source>
</evidence>
<name>A0A3P3UCT1_9BACL</name>
<evidence type="ECO:0000256" key="10">
    <source>
        <dbReference type="PIRSR" id="PIRSR610972-1"/>
    </source>
</evidence>
<dbReference type="InterPro" id="IPR023198">
    <property type="entry name" value="PGP-like_dom2"/>
</dbReference>
<reference evidence="15 16" key="1">
    <citation type="submission" date="2018-11" db="EMBL/GenBank/DDBJ databases">
        <title>Genome sequencing of Paenibacillus sp. KCOM 3021 (= ChDC PVNT-B20).</title>
        <authorList>
            <person name="Kook J.-K."/>
            <person name="Park S.-N."/>
            <person name="Lim Y.K."/>
        </authorList>
    </citation>
    <scope>NUCLEOTIDE SEQUENCE [LARGE SCALE GENOMIC DNA]</scope>
    <source>
        <strain evidence="15 16">KCOM 3021</strain>
    </source>
</reference>
<accession>A0A3P3UCT1</accession>
<dbReference type="GO" id="GO:0005975">
    <property type="term" value="P:carbohydrate metabolic process"/>
    <property type="evidence" value="ECO:0007669"/>
    <property type="project" value="InterPro"/>
</dbReference>
<feature type="coiled-coil region" evidence="14">
    <location>
        <begin position="52"/>
        <end position="92"/>
    </location>
</feature>
<dbReference type="AlphaFoldDB" id="A0A3P3UCT1"/>
<dbReference type="InterPro" id="IPR010976">
    <property type="entry name" value="B-phosphoglucomutase_hydrolase"/>
</dbReference>
<keyword evidence="5 15" id="KW-0413">Isomerase</keyword>
<feature type="binding site" evidence="11">
    <location>
        <position position="54"/>
    </location>
    <ligand>
        <name>substrate</name>
    </ligand>
</feature>
<dbReference type="Gene3D" id="1.10.150.240">
    <property type="entry name" value="Putative phosphatase, domain 2"/>
    <property type="match status" value="1"/>
</dbReference>
<dbReference type="OrthoDB" id="9797743at2"/>
<feature type="binding site" evidence="12">
    <location>
        <position position="172"/>
    </location>
    <ligand>
        <name>Mg(2+)</name>
        <dbReference type="ChEBI" id="CHEBI:18420"/>
    </ligand>
</feature>
<keyword evidence="6" id="KW-0119">Carbohydrate metabolism</keyword>
<dbReference type="Proteomes" id="UP000267017">
    <property type="component" value="Unassembled WGS sequence"/>
</dbReference>
<comment type="similarity">
    <text evidence="1">Belongs to the HAD-like hydrolase superfamily. CbbY/CbbZ/Gph/YieH family.</text>
</comment>
<feature type="binding site" evidence="11">
    <location>
        <position position="78"/>
    </location>
    <ligand>
        <name>substrate</name>
    </ligand>
</feature>
<dbReference type="SFLD" id="SFLDG01135">
    <property type="entry name" value="C1.5.6:_HAD__Beta-PGM__Phospha"/>
    <property type="match status" value="1"/>
</dbReference>
<dbReference type="SFLD" id="SFLDG01129">
    <property type="entry name" value="C1.5:_HAD__Beta-PGM__Phosphata"/>
    <property type="match status" value="1"/>
</dbReference>
<dbReference type="InterPro" id="IPR036412">
    <property type="entry name" value="HAD-like_sf"/>
</dbReference>
<comment type="cofactor">
    <cofactor evidence="12">
        <name>Mg(2+)</name>
        <dbReference type="ChEBI" id="CHEBI:18420"/>
    </cofactor>
    <text evidence="12">Binds 2 magnesium ions per subunit.</text>
</comment>
<evidence type="ECO:0000256" key="7">
    <source>
        <dbReference type="ARBA" id="ARBA00044926"/>
    </source>
</evidence>
<evidence type="ECO:0000256" key="9">
    <source>
        <dbReference type="ARBA" id="ARBA00044991"/>
    </source>
</evidence>
<evidence type="ECO:0000313" key="16">
    <source>
        <dbReference type="Proteomes" id="UP000267017"/>
    </source>
</evidence>
<dbReference type="SUPFAM" id="SSF56784">
    <property type="entry name" value="HAD-like"/>
    <property type="match status" value="1"/>
</dbReference>
<feature type="binding site" evidence="12">
    <location>
        <position position="171"/>
    </location>
    <ligand>
        <name>Mg(2+)</name>
        <dbReference type="ChEBI" id="CHEBI:18420"/>
    </ligand>
</feature>
<evidence type="ECO:0000256" key="13">
    <source>
        <dbReference type="PIRSR" id="PIRSR610972-4"/>
    </source>
</evidence>
<dbReference type="InterPro" id="IPR023214">
    <property type="entry name" value="HAD_sf"/>
</dbReference>
<dbReference type="PANTHER" id="PTHR46193:SF18">
    <property type="entry name" value="HEXITOL PHOSPHATASE B"/>
    <property type="match status" value="1"/>
</dbReference>
<dbReference type="InterPro" id="IPR051600">
    <property type="entry name" value="Beta-PGM-like"/>
</dbReference>
<feature type="site" description="Important for catalytic activity and assists the phosphoryl transfer reaction to Asp8 by balancing charge and orienting the reacting groups" evidence="13">
    <location>
        <position position="116"/>
    </location>
</feature>
<keyword evidence="2" id="KW-0597">Phosphoprotein</keyword>
<dbReference type="Pfam" id="PF00702">
    <property type="entry name" value="Hydrolase"/>
    <property type="match status" value="1"/>
</dbReference>
<feature type="binding site" evidence="11">
    <location>
        <position position="27"/>
    </location>
    <ligand>
        <name>substrate</name>
    </ligand>
</feature>
<dbReference type="InterPro" id="IPR006439">
    <property type="entry name" value="HAD-SF_hydro_IA"/>
</dbReference>